<dbReference type="EMBL" id="AFYV02002289">
    <property type="protein sequence ID" value="KFG59133.1"/>
    <property type="molecule type" value="Genomic_DNA"/>
</dbReference>
<feature type="transmembrane region" description="Helical" evidence="2">
    <location>
        <begin position="18"/>
        <end position="36"/>
    </location>
</feature>
<evidence type="ECO:0000313" key="3">
    <source>
        <dbReference type="EMBL" id="KFG59133.1"/>
    </source>
</evidence>
<keyword evidence="2" id="KW-1133">Transmembrane helix</keyword>
<dbReference type="AlphaFoldDB" id="A0A086LR65"/>
<feature type="compositionally biased region" description="Polar residues" evidence="1">
    <location>
        <begin position="352"/>
        <end position="374"/>
    </location>
</feature>
<gene>
    <name evidence="3" type="ORF">TGRUB_205370</name>
</gene>
<evidence type="ECO:0000313" key="4">
    <source>
        <dbReference type="Proteomes" id="UP000028834"/>
    </source>
</evidence>
<dbReference type="VEuPathDB" id="ToxoDB:TGRUB_205370"/>
<keyword evidence="2" id="KW-0812">Transmembrane</keyword>
<keyword evidence="2" id="KW-0472">Membrane</keyword>
<feature type="region of interest" description="Disordered" evidence="1">
    <location>
        <begin position="504"/>
        <end position="741"/>
    </location>
</feature>
<reference evidence="3 4" key="1">
    <citation type="submission" date="2014-05" db="EMBL/GenBank/DDBJ databases">
        <authorList>
            <person name="Sibley D."/>
            <person name="Venepally P."/>
            <person name="Karamycheva S."/>
            <person name="Hadjithomas M."/>
            <person name="Khan A."/>
            <person name="Brunk B."/>
            <person name="Roos D."/>
            <person name="Caler E."/>
            <person name="Lorenzi H."/>
        </authorList>
    </citation>
    <scope>NUCLEOTIDE SEQUENCE [LARGE SCALE GENOMIC DNA]</scope>
    <source>
        <strain evidence="3 4">RUB</strain>
    </source>
</reference>
<feature type="region of interest" description="Disordered" evidence="1">
    <location>
        <begin position="352"/>
        <end position="402"/>
    </location>
</feature>
<feature type="compositionally biased region" description="Basic and acidic residues" evidence="1">
    <location>
        <begin position="649"/>
        <end position="668"/>
    </location>
</feature>
<organism evidence="3 4">
    <name type="scientific">Toxoplasma gondii RUB</name>
    <dbReference type="NCBI Taxonomy" id="935652"/>
    <lineage>
        <taxon>Eukaryota</taxon>
        <taxon>Sar</taxon>
        <taxon>Alveolata</taxon>
        <taxon>Apicomplexa</taxon>
        <taxon>Conoidasida</taxon>
        <taxon>Coccidia</taxon>
        <taxon>Eucoccidiorida</taxon>
        <taxon>Eimeriorina</taxon>
        <taxon>Sarcocystidae</taxon>
        <taxon>Toxoplasma</taxon>
    </lineage>
</organism>
<feature type="transmembrane region" description="Helical" evidence="2">
    <location>
        <begin position="68"/>
        <end position="89"/>
    </location>
</feature>
<proteinExistence type="predicted"/>
<evidence type="ECO:0000256" key="2">
    <source>
        <dbReference type="SAM" id="Phobius"/>
    </source>
</evidence>
<feature type="compositionally biased region" description="Polar residues" evidence="1">
    <location>
        <begin position="555"/>
        <end position="570"/>
    </location>
</feature>
<comment type="caution">
    <text evidence="3">The sequence shown here is derived from an EMBL/GenBank/DDBJ whole genome shotgun (WGS) entry which is preliminary data.</text>
</comment>
<protein>
    <submittedName>
        <fullName evidence="3">Putative proteophosphoglycan protein ppg4</fullName>
    </submittedName>
</protein>
<evidence type="ECO:0000256" key="1">
    <source>
        <dbReference type="SAM" id="MobiDB-lite"/>
    </source>
</evidence>
<feature type="transmembrane region" description="Helical" evidence="2">
    <location>
        <begin position="101"/>
        <end position="124"/>
    </location>
</feature>
<dbReference type="Proteomes" id="UP000028834">
    <property type="component" value="Unassembled WGS sequence"/>
</dbReference>
<feature type="compositionally biased region" description="Basic and acidic residues" evidence="1">
    <location>
        <begin position="515"/>
        <end position="539"/>
    </location>
</feature>
<feature type="region of interest" description="Disordered" evidence="1">
    <location>
        <begin position="200"/>
        <end position="224"/>
    </location>
</feature>
<name>A0A086LR65_TOXGO</name>
<feature type="transmembrane region" description="Helical" evidence="2">
    <location>
        <begin position="42"/>
        <end position="61"/>
    </location>
</feature>
<dbReference type="OrthoDB" id="332305at2759"/>
<feature type="compositionally biased region" description="Polar residues" evidence="1">
    <location>
        <begin position="728"/>
        <end position="741"/>
    </location>
</feature>
<sequence length="741" mass="78771">MALWGIEFPIAPIREWRMWPPFLAFVSCQFVLLIVHSVAHDALVGVTVFLSCVSCVSCIIWRRLRVLLANFLSQCFLFFVLLVCAVTGASSMAGLHENKPYMALVVIQFLAFSLGLAACGNLVYRFKTKAPIIPVTSAVRKPPIEFCEREVRLTSSHQSLDSNGADSGLISTLFGLISSKRPSFCASQCHSDADAKTASSTQASRGYASDSEKNDSASLTDRSAVEGKCNSNSIRVTDGRESDWFLTQSFRHDQEKEQLYQDALRSFAESSLPGPCQAPSHMEVSPDSAQVPACALSSLAPCLNASLAGTDEAPSSSALSEERDLHRASGESIVVFSATDEKGVFYVRTTSVSPVPSPTNVDSEASSFDLSPQTMDGDCHHTNTTTEPEPLSMEAAGSPTGPKRYRVGAYSCDDYAYRQTSDGEPPATYIVQLTDSDCSEFSSAVAHGSSVAPASGVANQLNPPSPLQSAWKTLKRKSRKSLQNAIQYLSSSSEAQSDECHIAKPVPVHGNNGEEYCHTPPGERTERSRKAPTGQRREVSSTSGVPTSMGVGPSHPNSQRGMQSPLTTPSGEEVDLSASVGAPTGAHEETKAGPSGDVQTLPDTDSGDAPVKSRGAATGAEAQITSGGYKLASNACPSWKSRDIFPGLRSDDSLKQDDDSGEVPKDSRAACTGDWVSDSSNTGWGPAEKQARSLPGNTKYSPPSFVGDAAKNQAEWPEGDISGDDGSVNLSLSSSEADFQP</sequence>
<accession>A0A086LR65</accession>